<dbReference type="STRING" id="254161.SAMN05216256_11710"/>
<sequence>MLVEAELLKSSITGGNKIRMASRYVENIFADTIEPETRRSIWSPAYAASIIWTAAGNKIQTRIESCPYFTTPADVLARAKPAKTIEKVHRFIRALSSHPSTSLALRYWATEHLDEIE</sequence>
<dbReference type="Proteomes" id="UP000242847">
    <property type="component" value="Unassembled WGS sequence"/>
</dbReference>
<proteinExistence type="predicted"/>
<dbReference type="EMBL" id="MUBC01000048">
    <property type="protein sequence ID" value="ONM42763.1"/>
    <property type="molecule type" value="Genomic_DNA"/>
</dbReference>
<organism evidence="1 2">
    <name type="scientific">Halopseudomonas pachastrellae</name>
    <dbReference type="NCBI Taxonomy" id="254161"/>
    <lineage>
        <taxon>Bacteria</taxon>
        <taxon>Pseudomonadati</taxon>
        <taxon>Pseudomonadota</taxon>
        <taxon>Gammaproteobacteria</taxon>
        <taxon>Pseudomonadales</taxon>
        <taxon>Pseudomonadaceae</taxon>
        <taxon>Halopseudomonas</taxon>
    </lineage>
</organism>
<keyword evidence="2" id="KW-1185">Reference proteome</keyword>
<protein>
    <submittedName>
        <fullName evidence="1">Uncharacterized protein</fullName>
    </submittedName>
</protein>
<evidence type="ECO:0000313" key="1">
    <source>
        <dbReference type="EMBL" id="ONM42763.1"/>
    </source>
</evidence>
<gene>
    <name evidence="1" type="ORF">BXT89_16270</name>
</gene>
<evidence type="ECO:0000313" key="2">
    <source>
        <dbReference type="Proteomes" id="UP000242847"/>
    </source>
</evidence>
<name>A0A1S8DBJ7_9GAMM</name>
<accession>A0A1S8DBJ7</accession>
<comment type="caution">
    <text evidence="1">The sequence shown here is derived from an EMBL/GenBank/DDBJ whole genome shotgun (WGS) entry which is preliminary data.</text>
</comment>
<dbReference type="AlphaFoldDB" id="A0A1S8DBJ7"/>
<reference evidence="1 2" key="1">
    <citation type="submission" date="2017-01" db="EMBL/GenBank/DDBJ databases">
        <title>Draft genome sequence of Pseudomonas pachastrellae type strain CCUG 46540T from a deep sea.</title>
        <authorList>
            <person name="Gomila M."/>
            <person name="Mulet M."/>
            <person name="Lalucat J."/>
            <person name="Garcia-Valdes E."/>
        </authorList>
    </citation>
    <scope>NUCLEOTIDE SEQUENCE [LARGE SCALE GENOMIC DNA]</scope>
    <source>
        <strain evidence="1 2">CCUG 46540</strain>
    </source>
</reference>